<sequence>MFENSTQGLTLLDASHTVVVVGEEHHQPVLAPWAPFGDEQPRRVAVELRPAPITLGADAGRPGVEVLLDGWRVGELAPLMAERYLPHVHDLLSLGGRPAAVALVAHGPHGDLEIELQLPDVTEDATTAMYAVRPAQQFAPVPRPRDRRIPYLVGGGVLALLLVVGATVAGGRDSDSDWTRPAASPTTSVRPSPTMIPTVPATATTDPIAEQVVADVARTRPRAAVPVAPVTTTPAPAPAPVVLPTTAASVTSETEDPVVLFPPRPTTTTTTPATAVTAPTCTPPQEPPC</sequence>
<protein>
    <submittedName>
        <fullName evidence="3">Uncharacterized protein</fullName>
    </submittedName>
</protein>
<name>A0ABS6UWC2_9PSEU</name>
<feature type="region of interest" description="Disordered" evidence="1">
    <location>
        <begin position="172"/>
        <end position="196"/>
    </location>
</feature>
<dbReference type="EMBL" id="JADQDK010000001">
    <property type="protein sequence ID" value="MBW0136553.1"/>
    <property type="molecule type" value="Genomic_DNA"/>
</dbReference>
<comment type="caution">
    <text evidence="3">The sequence shown here is derived from an EMBL/GenBank/DDBJ whole genome shotgun (WGS) entry which is preliminary data.</text>
</comment>
<keyword evidence="2" id="KW-1133">Transmembrane helix</keyword>
<evidence type="ECO:0000313" key="3">
    <source>
        <dbReference type="EMBL" id="MBW0136553.1"/>
    </source>
</evidence>
<evidence type="ECO:0000313" key="4">
    <source>
        <dbReference type="Proteomes" id="UP000694287"/>
    </source>
</evidence>
<accession>A0ABS6UWC2</accession>
<keyword evidence="2" id="KW-0472">Membrane</keyword>
<keyword evidence="2" id="KW-0812">Transmembrane</keyword>
<gene>
    <name evidence="3" type="ORF">I4I81_20095</name>
</gene>
<keyword evidence="4" id="KW-1185">Reference proteome</keyword>
<dbReference type="RefSeq" id="WP_218616261.1">
    <property type="nucleotide sequence ID" value="NZ_JADQDK010000001.1"/>
</dbReference>
<dbReference type="Proteomes" id="UP000694287">
    <property type="component" value="Unassembled WGS sequence"/>
</dbReference>
<reference evidence="3 4" key="1">
    <citation type="submission" date="2020-11" db="EMBL/GenBank/DDBJ databases">
        <title>Pseudonocardia abyssalis sp. nov. and Pseudonocardia oceani sp. nov., description and phylogenomic analysis of two novel actinomycetes isolated from the deep Southern Ocean.</title>
        <authorList>
            <person name="Parra J."/>
        </authorList>
    </citation>
    <scope>NUCLEOTIDE SEQUENCE [LARGE SCALE GENOMIC DNA]</scope>
    <source>
        <strain evidence="3 4">KRD-168</strain>
    </source>
</reference>
<feature type="transmembrane region" description="Helical" evidence="2">
    <location>
        <begin position="151"/>
        <end position="171"/>
    </location>
</feature>
<feature type="region of interest" description="Disordered" evidence="1">
    <location>
        <begin position="253"/>
        <end position="289"/>
    </location>
</feature>
<evidence type="ECO:0000256" key="1">
    <source>
        <dbReference type="SAM" id="MobiDB-lite"/>
    </source>
</evidence>
<evidence type="ECO:0000256" key="2">
    <source>
        <dbReference type="SAM" id="Phobius"/>
    </source>
</evidence>
<organism evidence="3 4">
    <name type="scientific">Pseudonocardia abyssalis</name>
    <dbReference type="NCBI Taxonomy" id="2792008"/>
    <lineage>
        <taxon>Bacteria</taxon>
        <taxon>Bacillati</taxon>
        <taxon>Actinomycetota</taxon>
        <taxon>Actinomycetes</taxon>
        <taxon>Pseudonocardiales</taxon>
        <taxon>Pseudonocardiaceae</taxon>
        <taxon>Pseudonocardia</taxon>
    </lineage>
</organism>
<feature type="compositionally biased region" description="Low complexity" evidence="1">
    <location>
        <begin position="266"/>
        <end position="280"/>
    </location>
</feature>
<proteinExistence type="predicted"/>